<accession>A8ZLA3</accession>
<protein>
    <submittedName>
        <fullName evidence="1">Uncharacterized protein</fullName>
    </submittedName>
</protein>
<sequence>MNKQMWNFMQRGRGVLQLKPLGCLSNHSPSFCSGCEPGQYYECQACGYLQPWCKGAADDYPEICDHCWGLVEQMHKTIKISMETEK</sequence>
<reference evidence="1 2" key="1">
    <citation type="journal article" date="2008" name="Proc. Natl. Acad. Sci. U.S.A.">
        <title>Niche adaptation and genome expansion in the chlorophyll d-producing cyanobacterium Acaryochloris marina.</title>
        <authorList>
            <person name="Swingley W.D."/>
            <person name="Chen M."/>
            <person name="Cheung P.C."/>
            <person name="Conrad A.L."/>
            <person name="Dejesa L.C."/>
            <person name="Hao J."/>
            <person name="Honchak B.M."/>
            <person name="Karbach L.E."/>
            <person name="Kurdoglu A."/>
            <person name="Lahiri S."/>
            <person name="Mastrian S.D."/>
            <person name="Miyashita H."/>
            <person name="Page L."/>
            <person name="Ramakrishna P."/>
            <person name="Satoh S."/>
            <person name="Sattley W.M."/>
            <person name="Shimada Y."/>
            <person name="Taylor H.L."/>
            <person name="Tomo T."/>
            <person name="Tsuchiya T."/>
            <person name="Wang Z.T."/>
            <person name="Raymond J."/>
            <person name="Mimuro M."/>
            <person name="Blankenship R.E."/>
            <person name="Touchman J.W."/>
        </authorList>
    </citation>
    <scope>NUCLEOTIDE SEQUENCE [LARGE SCALE GENOMIC DNA]</scope>
    <source>
        <strain evidence="2">MBIC 11017</strain>
        <plasmid evidence="2">Plasmid pREB2</plasmid>
    </source>
</reference>
<organism evidence="1 2">
    <name type="scientific">Acaryochloris marina (strain MBIC 11017)</name>
    <dbReference type="NCBI Taxonomy" id="329726"/>
    <lineage>
        <taxon>Bacteria</taxon>
        <taxon>Bacillati</taxon>
        <taxon>Cyanobacteriota</taxon>
        <taxon>Cyanophyceae</taxon>
        <taxon>Acaryochloridales</taxon>
        <taxon>Acaryochloridaceae</taxon>
        <taxon>Acaryochloris</taxon>
    </lineage>
</organism>
<dbReference type="RefSeq" id="WP_012167080.1">
    <property type="nucleotide sequence ID" value="NC_009927.1"/>
</dbReference>
<evidence type="ECO:0000313" key="1">
    <source>
        <dbReference type="EMBL" id="ABW31930.1"/>
    </source>
</evidence>
<dbReference type="OrthoDB" id="3115834at2"/>
<name>A8ZLA3_ACAM1</name>
<proteinExistence type="predicted"/>
<geneLocation type="plasmid" evidence="1 2">
    <name>pREB2</name>
</geneLocation>
<keyword evidence="2" id="KW-1185">Reference proteome</keyword>
<dbReference type="HOGENOM" id="CLU_2490647_0_0_3"/>
<dbReference type="KEGG" id="amr:AM1_B0210"/>
<keyword evidence="1" id="KW-0614">Plasmid</keyword>
<evidence type="ECO:0000313" key="2">
    <source>
        <dbReference type="Proteomes" id="UP000000268"/>
    </source>
</evidence>
<dbReference type="EMBL" id="CP000839">
    <property type="protein sequence ID" value="ABW31930.1"/>
    <property type="molecule type" value="Genomic_DNA"/>
</dbReference>
<dbReference type="AlphaFoldDB" id="A8ZLA3"/>
<gene>
    <name evidence="1" type="ordered locus">AM1_B0210</name>
</gene>
<dbReference type="Proteomes" id="UP000000268">
    <property type="component" value="Plasmid pREB2"/>
</dbReference>